<feature type="region of interest" description="Disordered" evidence="9">
    <location>
        <begin position="385"/>
        <end position="404"/>
    </location>
</feature>
<protein>
    <recommendedName>
        <fullName evidence="7">Secretory carrier-associated membrane protein</fullName>
        <shortName evidence="7">Secretory carrier membrane protein</shortName>
    </recommendedName>
</protein>
<sequence length="545" mass="60730">MQYAFDIHWWGHGSEEIPNLKVATAPGSRSRVPPAASANLGFNDKYDATVDIPLDTLNDSNKKEKELAAWEADLKRKEKDIKRREDAVSKKGIPTEDKNWPSFFPIIHNDIANEIPVDAQRLQYLAFASWLVGSSLENTHRWRTFPATSFSNTDHTKRSAWRRSPTFPKASEPENRPRAGHAHFYGWRLNLTRRRVRAREAFSGDAPPPPASPDADQHPYLLGSPIRALHVPLLGIFVSVSPPNSLSGEVPTPFSPPQSLHVPWEVFFYLSGGQGYEDHLVTQEADIPKVDCVQWRKIDAQLPSLKEEFLTVMPLTPDVGAQQIQLDKFFMVLTLIGLRPNLEPIRDQILGSSSVPSLDDVFARLLRISFTQTLSSDSTLDSSVLVSQTTSRGGRSGTRGRGQRPHCTYCNKTWPHSRSLLSVTWKASSHCPHGPPGNASACLTHTSSLGPWILDSRASDHLSGSEYGKMIGIGRESQRPLSPHLGFISCSLHFPLMLLSSFTIVWATLVSLSSRRWSLVFPLCRRFRVSHVSLGNILVSCSQSI</sequence>
<evidence type="ECO:0000313" key="10">
    <source>
        <dbReference type="EMBL" id="RVW27627.1"/>
    </source>
</evidence>
<accession>A0A438CWP2</accession>
<keyword evidence="6 7" id="KW-0968">Cytoplasmic vesicle</keyword>
<proteinExistence type="inferred from homology"/>
<evidence type="ECO:0000256" key="9">
    <source>
        <dbReference type="SAM" id="MobiDB-lite"/>
    </source>
</evidence>
<evidence type="ECO:0000256" key="1">
    <source>
        <dbReference type="ARBA" id="ARBA00004003"/>
    </source>
</evidence>
<feature type="region of interest" description="Disordered" evidence="9">
    <location>
        <begin position="156"/>
        <end position="177"/>
    </location>
</feature>
<dbReference type="EMBL" id="QGNW01001946">
    <property type="protein sequence ID" value="RVW27627.1"/>
    <property type="molecule type" value="Genomic_DNA"/>
</dbReference>
<reference evidence="10 11" key="1">
    <citation type="journal article" date="2018" name="PLoS Genet.">
        <title>Population sequencing reveals clonal diversity and ancestral inbreeding in the grapevine cultivar Chardonnay.</title>
        <authorList>
            <person name="Roach M.J."/>
            <person name="Johnson D.L."/>
            <person name="Bohlmann J."/>
            <person name="van Vuuren H.J."/>
            <person name="Jones S.J."/>
            <person name="Pretorius I.S."/>
            <person name="Schmidt S.A."/>
            <person name="Borneman A.R."/>
        </authorList>
    </citation>
    <scope>NUCLEOTIDE SEQUENCE [LARGE SCALE GENOMIC DNA]</scope>
    <source>
        <strain evidence="11">cv. Chardonnay</strain>
        <tissue evidence="10">Leaf</tissue>
    </source>
</reference>
<comment type="subcellular location">
    <subcellularLocation>
        <location evidence="7">Cell membrane</location>
        <topology evidence="7">Multi-pass membrane protein</topology>
    </subcellularLocation>
    <subcellularLocation>
        <location evidence="7">Cytoplasmic vesicle</location>
        <location evidence="7">Secretory vesicle membrane</location>
        <topology evidence="7">Multi-pass membrane protein</topology>
    </subcellularLocation>
</comment>
<dbReference type="InterPro" id="IPR007273">
    <property type="entry name" value="SCAMP"/>
</dbReference>
<keyword evidence="8" id="KW-0175">Coiled coil</keyword>
<evidence type="ECO:0000256" key="7">
    <source>
        <dbReference type="RuleBase" id="RU363122"/>
    </source>
</evidence>
<dbReference type="Pfam" id="PF04144">
    <property type="entry name" value="SCAMP"/>
    <property type="match status" value="1"/>
</dbReference>
<comment type="caution">
    <text evidence="10">The sequence shown here is derived from an EMBL/GenBank/DDBJ whole genome shotgun (WGS) entry which is preliminary data.</text>
</comment>
<keyword evidence="7" id="KW-0813">Transport</keyword>
<dbReference type="GO" id="GO:0015031">
    <property type="term" value="P:protein transport"/>
    <property type="evidence" value="ECO:0007669"/>
    <property type="project" value="InterPro"/>
</dbReference>
<dbReference type="GO" id="GO:0030658">
    <property type="term" value="C:transport vesicle membrane"/>
    <property type="evidence" value="ECO:0007669"/>
    <property type="project" value="UniProtKB-SubCell"/>
</dbReference>
<evidence type="ECO:0000256" key="4">
    <source>
        <dbReference type="ARBA" id="ARBA00022989"/>
    </source>
</evidence>
<dbReference type="GO" id="GO:0005886">
    <property type="term" value="C:plasma membrane"/>
    <property type="evidence" value="ECO:0007669"/>
    <property type="project" value="UniProtKB-SubCell"/>
</dbReference>
<organism evidence="10 11">
    <name type="scientific">Vitis vinifera</name>
    <name type="common">Grape</name>
    <dbReference type="NCBI Taxonomy" id="29760"/>
    <lineage>
        <taxon>Eukaryota</taxon>
        <taxon>Viridiplantae</taxon>
        <taxon>Streptophyta</taxon>
        <taxon>Embryophyta</taxon>
        <taxon>Tracheophyta</taxon>
        <taxon>Spermatophyta</taxon>
        <taxon>Magnoliopsida</taxon>
        <taxon>eudicotyledons</taxon>
        <taxon>Gunneridae</taxon>
        <taxon>Pentapetalae</taxon>
        <taxon>rosids</taxon>
        <taxon>Vitales</taxon>
        <taxon>Vitaceae</taxon>
        <taxon>Viteae</taxon>
        <taxon>Vitis</taxon>
    </lineage>
</organism>
<evidence type="ECO:0000256" key="8">
    <source>
        <dbReference type="SAM" id="Coils"/>
    </source>
</evidence>
<evidence type="ECO:0000256" key="3">
    <source>
        <dbReference type="ARBA" id="ARBA00022692"/>
    </source>
</evidence>
<comment type="function">
    <text evidence="1 7">Probably involved in membrane trafficking.</text>
</comment>
<evidence type="ECO:0000256" key="5">
    <source>
        <dbReference type="ARBA" id="ARBA00023136"/>
    </source>
</evidence>
<keyword evidence="4" id="KW-1133">Transmembrane helix</keyword>
<name>A0A438CWP2_VITVI</name>
<evidence type="ECO:0000313" key="11">
    <source>
        <dbReference type="Proteomes" id="UP000288805"/>
    </source>
</evidence>
<dbReference type="AlphaFoldDB" id="A0A438CWP2"/>
<dbReference type="PANTHER" id="PTHR10687:SF2">
    <property type="entry name" value="SECRETORY CARRIER-ASSOCIATED MEMBRANE PROTEIN"/>
    <property type="match status" value="1"/>
</dbReference>
<keyword evidence="7" id="KW-1003">Cell membrane</keyword>
<feature type="coiled-coil region" evidence="8">
    <location>
        <begin position="60"/>
        <end position="87"/>
    </location>
</feature>
<evidence type="ECO:0000256" key="6">
    <source>
        <dbReference type="ARBA" id="ARBA00023329"/>
    </source>
</evidence>
<comment type="similarity">
    <text evidence="2 7">Belongs to the SCAMP family.</text>
</comment>
<dbReference type="Proteomes" id="UP000288805">
    <property type="component" value="Unassembled WGS sequence"/>
</dbReference>
<keyword evidence="5" id="KW-0472">Membrane</keyword>
<keyword evidence="3" id="KW-0812">Transmembrane</keyword>
<gene>
    <name evidence="10" type="primary">SCAMP4_2</name>
    <name evidence="10" type="ORF">CK203_099124</name>
</gene>
<dbReference type="PANTHER" id="PTHR10687">
    <property type="entry name" value="SECRETORY CARRIER-ASSOCIATED MEMBRANE PROTEIN SCAMP"/>
    <property type="match status" value="1"/>
</dbReference>
<evidence type="ECO:0000256" key="2">
    <source>
        <dbReference type="ARBA" id="ARBA00010482"/>
    </source>
</evidence>